<evidence type="ECO:0000313" key="1">
    <source>
        <dbReference type="EMBL" id="KAF4343636.1"/>
    </source>
</evidence>
<evidence type="ECO:0000313" key="2">
    <source>
        <dbReference type="Proteomes" id="UP000730481"/>
    </source>
</evidence>
<proteinExistence type="predicted"/>
<sequence>MEDSNKVLIYDSGSTPKCCRQLEPEAVAILLQNQTIVAAWNPIFNPFEGQVAEFNGFTAKDYITIAFPGCDALLVGADTLNVERLWKFARLEAKGLMKLNEKVTGTAE</sequence>
<dbReference type="Proteomes" id="UP000730481">
    <property type="component" value="Unassembled WGS sequence"/>
</dbReference>
<accession>A0A9P5AS29</accession>
<reference evidence="1" key="2">
    <citation type="submission" date="2020-02" db="EMBL/GenBank/DDBJ databases">
        <title>Identification and distribution of gene clusters putatively required for synthesis of sphingolipid metabolism inhibitors in phylogenetically diverse species of the filamentous fungus Fusarium.</title>
        <authorList>
            <person name="Kim H.-S."/>
            <person name="Busman M."/>
            <person name="Brown D.W."/>
            <person name="Divon H."/>
            <person name="Uhlig S."/>
            <person name="Proctor R.H."/>
        </authorList>
    </citation>
    <scope>NUCLEOTIDE SEQUENCE</scope>
    <source>
        <strain evidence="1">NRRL 25174</strain>
    </source>
</reference>
<protein>
    <submittedName>
        <fullName evidence="1">Uncharacterized protein</fullName>
    </submittedName>
</protein>
<dbReference type="EMBL" id="PVQB02000085">
    <property type="protein sequence ID" value="KAF4343636.1"/>
    <property type="molecule type" value="Genomic_DNA"/>
</dbReference>
<comment type="caution">
    <text evidence="1">The sequence shown here is derived from an EMBL/GenBank/DDBJ whole genome shotgun (WGS) entry which is preliminary data.</text>
</comment>
<gene>
    <name evidence="1" type="ORF">FBEOM_2409</name>
</gene>
<reference evidence="1" key="1">
    <citation type="journal article" date="2017" name="Mycologia">
        <title>Fusarium algeriense, sp. nov., a novel toxigenic crown rot pathogen of durum wheat from Algeria is nested in the Fusarium burgessii species complex.</title>
        <authorList>
            <person name="Laraba I."/>
            <person name="Keddad A."/>
            <person name="Boureghda H."/>
            <person name="Abdallah N."/>
            <person name="Vaughan M.M."/>
            <person name="Proctor R.H."/>
            <person name="Busman M."/>
            <person name="O'Donnell K."/>
        </authorList>
    </citation>
    <scope>NUCLEOTIDE SEQUENCE</scope>
    <source>
        <strain evidence="1">NRRL 25174</strain>
    </source>
</reference>
<organism evidence="1 2">
    <name type="scientific">Fusarium beomiforme</name>
    <dbReference type="NCBI Taxonomy" id="44412"/>
    <lineage>
        <taxon>Eukaryota</taxon>
        <taxon>Fungi</taxon>
        <taxon>Dikarya</taxon>
        <taxon>Ascomycota</taxon>
        <taxon>Pezizomycotina</taxon>
        <taxon>Sordariomycetes</taxon>
        <taxon>Hypocreomycetidae</taxon>
        <taxon>Hypocreales</taxon>
        <taxon>Nectriaceae</taxon>
        <taxon>Fusarium</taxon>
        <taxon>Fusarium burgessii species complex</taxon>
    </lineage>
</organism>
<name>A0A9P5AS29_9HYPO</name>
<dbReference type="AlphaFoldDB" id="A0A9P5AS29"/>
<keyword evidence="2" id="KW-1185">Reference proteome</keyword>